<dbReference type="InterPro" id="IPR008906">
    <property type="entry name" value="HATC_C_dom"/>
</dbReference>
<organism evidence="3 4">
    <name type="scientific">Perilla frutescens var. hirtella</name>
    <name type="common">Perilla citriodora</name>
    <name type="synonym">Perilla setoyensis</name>
    <dbReference type="NCBI Taxonomy" id="608512"/>
    <lineage>
        <taxon>Eukaryota</taxon>
        <taxon>Viridiplantae</taxon>
        <taxon>Streptophyta</taxon>
        <taxon>Embryophyta</taxon>
        <taxon>Tracheophyta</taxon>
        <taxon>Spermatophyta</taxon>
        <taxon>Magnoliopsida</taxon>
        <taxon>eudicotyledons</taxon>
        <taxon>Gunneridae</taxon>
        <taxon>Pentapetalae</taxon>
        <taxon>asterids</taxon>
        <taxon>lamiids</taxon>
        <taxon>Lamiales</taxon>
        <taxon>Lamiaceae</taxon>
        <taxon>Nepetoideae</taxon>
        <taxon>Elsholtzieae</taxon>
        <taxon>Perilla</taxon>
    </lineage>
</organism>
<dbReference type="AlphaFoldDB" id="A0AAD4JKN7"/>
<dbReference type="SUPFAM" id="SSF53098">
    <property type="entry name" value="Ribonuclease H-like"/>
    <property type="match status" value="1"/>
</dbReference>
<evidence type="ECO:0000313" key="3">
    <source>
        <dbReference type="EMBL" id="KAH6835546.1"/>
    </source>
</evidence>
<dbReference type="GO" id="GO:0046983">
    <property type="term" value="F:protein dimerization activity"/>
    <property type="evidence" value="ECO:0007669"/>
    <property type="project" value="InterPro"/>
</dbReference>
<reference evidence="3 4" key="1">
    <citation type="journal article" date="2021" name="Nat. Commun.">
        <title>Incipient diploidization of the medicinal plant Perilla within 10,000 years.</title>
        <authorList>
            <person name="Zhang Y."/>
            <person name="Shen Q."/>
            <person name="Leng L."/>
            <person name="Zhang D."/>
            <person name="Chen S."/>
            <person name="Shi Y."/>
            <person name="Ning Z."/>
            <person name="Chen S."/>
        </authorList>
    </citation>
    <scope>NUCLEOTIDE SEQUENCE [LARGE SCALE GENOMIC DNA]</scope>
    <source>
        <strain evidence="4">cv. PC099</strain>
    </source>
</reference>
<comment type="caution">
    <text evidence="3">The sequence shown here is derived from an EMBL/GenBank/DDBJ whole genome shotgun (WGS) entry which is preliminary data.</text>
</comment>
<feature type="region of interest" description="Disordered" evidence="1">
    <location>
        <begin position="252"/>
        <end position="277"/>
    </location>
</feature>
<name>A0AAD4JKN7_PERFH</name>
<gene>
    <name evidence="3" type="ORF">C2S53_017181</name>
</gene>
<proteinExistence type="predicted"/>
<dbReference type="Pfam" id="PF05699">
    <property type="entry name" value="Dimer_Tnp_hAT"/>
    <property type="match status" value="1"/>
</dbReference>
<dbReference type="PANTHER" id="PTHR32166">
    <property type="entry name" value="OSJNBA0013A04.12 PROTEIN"/>
    <property type="match status" value="1"/>
</dbReference>
<evidence type="ECO:0000313" key="4">
    <source>
        <dbReference type="Proteomes" id="UP001190926"/>
    </source>
</evidence>
<feature type="domain" description="HAT C-terminal dimerisation" evidence="2">
    <location>
        <begin position="121"/>
        <end position="187"/>
    </location>
</feature>
<dbReference type="PANTHER" id="PTHR32166:SF122">
    <property type="entry name" value="OS09G0499600 PROTEIN"/>
    <property type="match status" value="1"/>
</dbReference>
<accession>A0AAD4JKN7</accession>
<feature type="compositionally biased region" description="Acidic residues" evidence="1">
    <location>
        <begin position="252"/>
        <end position="269"/>
    </location>
</feature>
<dbReference type="InterPro" id="IPR012337">
    <property type="entry name" value="RNaseH-like_sf"/>
</dbReference>
<evidence type="ECO:0000256" key="1">
    <source>
        <dbReference type="SAM" id="MobiDB-lite"/>
    </source>
</evidence>
<protein>
    <recommendedName>
        <fullName evidence="2">HAT C-terminal dimerisation domain-containing protein</fullName>
    </recommendedName>
</protein>
<dbReference type="Proteomes" id="UP001190926">
    <property type="component" value="Unassembled WGS sequence"/>
</dbReference>
<dbReference type="EMBL" id="SDAM02000034">
    <property type="protein sequence ID" value="KAH6835546.1"/>
    <property type="molecule type" value="Genomic_DNA"/>
</dbReference>
<keyword evidence="4" id="KW-1185">Reference proteome</keyword>
<evidence type="ECO:0000259" key="2">
    <source>
        <dbReference type="Pfam" id="PF05699"/>
    </source>
</evidence>
<sequence>MSFVYGELVQANEDIKIAEHSIPKNYEPIIEVIDAWIKDRLASPLHLTAYVLNPFYHYKNPLLHLEHDVAISMIECVDILFPGDVDLQDKIMNEEFPKYKDKESLFGKPVAVKGCSLNDAGFDPASWWSNFGAITPNLQRLSMRILSLTSSSSSCERNWSTFEGIHTKKRNRLGIKLLNNLVFVQFNARLLSKQKREKDRSNVDTLLSNDSTTTQECIVNDDVVDDDVAGMGRLGPRTPKYRTVRELYDKDFESEDEEITENGDGDELDGDHFLEDV</sequence>